<dbReference type="AlphaFoldDB" id="A0A2L0H5D2"/>
<organism evidence="2 3">
    <name type="scientific">Rhizobium fredii</name>
    <name type="common">Sinorhizobium fredii</name>
    <dbReference type="NCBI Taxonomy" id="380"/>
    <lineage>
        <taxon>Bacteria</taxon>
        <taxon>Pseudomonadati</taxon>
        <taxon>Pseudomonadota</taxon>
        <taxon>Alphaproteobacteria</taxon>
        <taxon>Hyphomicrobiales</taxon>
        <taxon>Rhizobiaceae</taxon>
        <taxon>Sinorhizobium/Ensifer group</taxon>
        <taxon>Sinorhizobium</taxon>
    </lineage>
</organism>
<dbReference type="Proteomes" id="UP000239340">
    <property type="component" value="Chromosome"/>
</dbReference>
<evidence type="ECO:0000313" key="2">
    <source>
        <dbReference type="EMBL" id="AUX76680.1"/>
    </source>
</evidence>
<name>A0A2L0H5D2_RHIFR</name>
<dbReference type="EMBL" id="CP024307">
    <property type="protein sequence ID" value="AUX76680.1"/>
    <property type="molecule type" value="Genomic_DNA"/>
</dbReference>
<evidence type="ECO:0000256" key="1">
    <source>
        <dbReference type="SAM" id="MobiDB-lite"/>
    </source>
</evidence>
<accession>A0A2L0H5D2</accession>
<gene>
    <name evidence="2" type="ORF">NXT3_CH02115</name>
</gene>
<reference evidence="2 3" key="1">
    <citation type="submission" date="2017-10" db="EMBL/GenBank/DDBJ databases">
        <title>Analysis of the genome sequences of Rhizobium populations associated to common bean (phaseolus vulgaris).</title>
        <authorList>
            <person name="Bustos P."/>
            <person name="Santamaria R.I."/>
            <person name="Miranda-Sanchez F."/>
            <person name="Perez-Carrascal O."/>
            <person name="Juarez S."/>
            <person name="Lozano L."/>
            <person name="Martinez-Flores I."/>
            <person name="Vinuesa P."/>
            <person name="Martinez-Romero E."/>
            <person name="Cevallos M.A."/>
            <person name="Romero D."/>
            <person name="Davila G."/>
            <person name="Gonzalez V."/>
        </authorList>
    </citation>
    <scope>NUCLEOTIDE SEQUENCE [LARGE SCALE GENOMIC DNA]</scope>
    <source>
        <strain evidence="2 3">NXT3</strain>
    </source>
</reference>
<feature type="region of interest" description="Disordered" evidence="1">
    <location>
        <begin position="32"/>
        <end position="53"/>
    </location>
</feature>
<protein>
    <submittedName>
        <fullName evidence="2">Uncharacterized protein</fullName>
    </submittedName>
</protein>
<proteinExistence type="predicted"/>
<sequence length="190" mass="21021">MGRPGEALRSGLLLSWTNIIALPRKTEGRTEKAFTSSRRTAVRDFSPSRSGQRSYPHCRGFFLIHMRPCALAKQMLKPDGASPRAALPPLPQCSGIFPFGNLGGGSMAHSTKKIQIAPTLESEAELVEQVVTDWCDVHRVDPKSHTAVMEGLRVLYFMREFDIKNRRQLLKALLDSDEGNIPEAPHGSKA</sequence>
<evidence type="ECO:0000313" key="3">
    <source>
        <dbReference type="Proteomes" id="UP000239340"/>
    </source>
</evidence>